<evidence type="ECO:0000256" key="11">
    <source>
        <dbReference type="ARBA" id="ARBA00023136"/>
    </source>
</evidence>
<evidence type="ECO:0000313" key="14">
    <source>
        <dbReference type="EMBL" id="AXS65252.1"/>
    </source>
</evidence>
<evidence type="ECO:0000256" key="13">
    <source>
        <dbReference type="SAM" id="Phobius"/>
    </source>
</evidence>
<evidence type="ECO:0000256" key="4">
    <source>
        <dbReference type="ARBA" id="ARBA00022448"/>
    </source>
</evidence>
<evidence type="ECO:0000256" key="8">
    <source>
        <dbReference type="ARBA" id="ARBA00022989"/>
    </source>
</evidence>
<evidence type="ECO:0000256" key="10">
    <source>
        <dbReference type="ARBA" id="ARBA00023128"/>
    </source>
</evidence>
<comment type="subcellular location">
    <subcellularLocation>
        <location evidence="1 12">Mitochondrion membrane</location>
        <topology evidence="1 12">Single-pass membrane protein</topology>
    </subcellularLocation>
</comment>
<protein>
    <recommendedName>
        <fullName evidence="12">ATP synthase complex subunit 8</fullName>
    </recommendedName>
</protein>
<dbReference type="AlphaFoldDB" id="A0A346RGQ5"/>
<keyword evidence="5 12" id="KW-0138">CF(0)</keyword>
<dbReference type="GO" id="GO:0031966">
    <property type="term" value="C:mitochondrial membrane"/>
    <property type="evidence" value="ECO:0007669"/>
    <property type="project" value="UniProtKB-SubCell"/>
</dbReference>
<keyword evidence="7 12" id="KW-0375">Hydrogen ion transport</keyword>
<feature type="transmembrane region" description="Helical" evidence="13">
    <location>
        <begin position="12"/>
        <end position="30"/>
    </location>
</feature>
<accession>A0A346RGQ5</accession>
<keyword evidence="6 12" id="KW-0812">Transmembrane</keyword>
<comment type="subunit">
    <text evidence="3">F-type ATPases have 2 components, CF(1) - the catalytic core - and CF(0) - the membrane proton channel.</text>
</comment>
<dbReference type="GO" id="GO:0045259">
    <property type="term" value="C:proton-transporting ATP synthase complex"/>
    <property type="evidence" value="ECO:0007669"/>
    <property type="project" value="UniProtKB-KW"/>
</dbReference>
<evidence type="ECO:0000256" key="7">
    <source>
        <dbReference type="ARBA" id="ARBA00022781"/>
    </source>
</evidence>
<evidence type="ECO:0000256" key="5">
    <source>
        <dbReference type="ARBA" id="ARBA00022547"/>
    </source>
</evidence>
<dbReference type="InterPro" id="IPR001421">
    <property type="entry name" value="ATP8_metazoa"/>
</dbReference>
<evidence type="ECO:0000256" key="3">
    <source>
        <dbReference type="ARBA" id="ARBA00011291"/>
    </source>
</evidence>
<evidence type="ECO:0000256" key="9">
    <source>
        <dbReference type="ARBA" id="ARBA00023065"/>
    </source>
</evidence>
<dbReference type="Pfam" id="PF00895">
    <property type="entry name" value="ATP-synt_8"/>
    <property type="match status" value="1"/>
</dbReference>
<sequence>MPQMAPMSWSILYLMFMIMLVMVNIMNYYIKNLKITSKSNEMKKISKNWKW</sequence>
<dbReference type="GO" id="GO:0015986">
    <property type="term" value="P:proton motive force-driven ATP synthesis"/>
    <property type="evidence" value="ECO:0007669"/>
    <property type="project" value="InterPro"/>
</dbReference>
<comment type="similarity">
    <text evidence="2 12">Belongs to the ATPase protein 8 family.</text>
</comment>
<proteinExistence type="inferred from homology"/>
<keyword evidence="9 12" id="KW-0406">Ion transport</keyword>
<dbReference type="EMBL" id="MG193380">
    <property type="protein sequence ID" value="AXS65252.1"/>
    <property type="molecule type" value="Genomic_DNA"/>
</dbReference>
<evidence type="ECO:0000256" key="2">
    <source>
        <dbReference type="ARBA" id="ARBA00008892"/>
    </source>
</evidence>
<keyword evidence="8 13" id="KW-1133">Transmembrane helix</keyword>
<reference evidence="14" key="1">
    <citation type="journal article" date="2018" name="J. ISSAAS">
        <title>The contribution of mitochondrial metagenomics to large-scale data mining and phylogenetic analysis of Coleoptera.</title>
        <authorList>
            <person name="Miller K."/>
            <person name="Linard B."/>
            <person name="Motyka M."/>
            <person name="Bocek M."/>
            <person name="Vogler A.P."/>
        </authorList>
    </citation>
    <scope>NUCLEOTIDE SEQUENCE</scope>
</reference>
<geneLocation type="mitochondrion" evidence="14"/>
<dbReference type="GO" id="GO:0015078">
    <property type="term" value="F:proton transmembrane transporter activity"/>
    <property type="evidence" value="ECO:0007669"/>
    <property type="project" value="InterPro"/>
</dbReference>
<keyword evidence="4 12" id="KW-0813">Transport</keyword>
<keyword evidence="11 13" id="KW-0472">Membrane</keyword>
<name>A0A346RGQ5_9COLE</name>
<evidence type="ECO:0000256" key="6">
    <source>
        <dbReference type="ARBA" id="ARBA00022692"/>
    </source>
</evidence>
<keyword evidence="10 12" id="KW-0496">Mitochondrion</keyword>
<gene>
    <name evidence="14" type="primary">atp8</name>
</gene>
<organism evidence="14">
    <name type="scientific">Bostrichoidea sp. 5 KM-2017</name>
    <dbReference type="NCBI Taxonomy" id="2219279"/>
    <lineage>
        <taxon>Eukaryota</taxon>
        <taxon>Metazoa</taxon>
        <taxon>Ecdysozoa</taxon>
        <taxon>Arthropoda</taxon>
        <taxon>Hexapoda</taxon>
        <taxon>Insecta</taxon>
        <taxon>Pterygota</taxon>
        <taxon>Neoptera</taxon>
        <taxon>Endopterygota</taxon>
        <taxon>Coleoptera</taxon>
        <taxon>Polyphaga</taxon>
        <taxon>Bostrichiformia</taxon>
    </lineage>
</organism>
<evidence type="ECO:0000256" key="12">
    <source>
        <dbReference type="RuleBase" id="RU003661"/>
    </source>
</evidence>
<evidence type="ECO:0000256" key="1">
    <source>
        <dbReference type="ARBA" id="ARBA00004304"/>
    </source>
</evidence>